<dbReference type="AlphaFoldDB" id="A0A182U0Z7"/>
<evidence type="ECO:0000313" key="2">
    <source>
        <dbReference type="Proteomes" id="UP000075902"/>
    </source>
</evidence>
<name>A0A182U0Z7_9DIPT</name>
<dbReference type="VEuPathDB" id="VectorBase:AMEC011938"/>
<accession>A0A182U0Z7</accession>
<reference evidence="1" key="2">
    <citation type="submission" date="2020-05" db="UniProtKB">
        <authorList>
            <consortium name="EnsemblMetazoa"/>
        </authorList>
    </citation>
    <scope>IDENTIFICATION</scope>
    <source>
        <strain evidence="1">CM1001059</strain>
    </source>
</reference>
<reference evidence="2" key="1">
    <citation type="submission" date="2014-01" db="EMBL/GenBank/DDBJ databases">
        <title>The Genome Sequence of Anopheles melas CM1001059_A (V2).</title>
        <authorList>
            <consortium name="The Broad Institute Genomics Platform"/>
            <person name="Neafsey D.E."/>
            <person name="Besansky N."/>
            <person name="Howell P."/>
            <person name="Walton C."/>
            <person name="Young S.K."/>
            <person name="Zeng Q."/>
            <person name="Gargeya S."/>
            <person name="Fitzgerald M."/>
            <person name="Haas B."/>
            <person name="Abouelleil A."/>
            <person name="Allen A.W."/>
            <person name="Alvarado L."/>
            <person name="Arachchi H.M."/>
            <person name="Berlin A.M."/>
            <person name="Chapman S.B."/>
            <person name="Gainer-Dewar J."/>
            <person name="Goldberg J."/>
            <person name="Griggs A."/>
            <person name="Gujja S."/>
            <person name="Hansen M."/>
            <person name="Howarth C."/>
            <person name="Imamovic A."/>
            <person name="Ireland A."/>
            <person name="Larimer J."/>
            <person name="McCowan C."/>
            <person name="Murphy C."/>
            <person name="Pearson M."/>
            <person name="Poon T.W."/>
            <person name="Priest M."/>
            <person name="Roberts A."/>
            <person name="Saif S."/>
            <person name="Shea T."/>
            <person name="Sisk P."/>
            <person name="Sykes S."/>
            <person name="Wortman J."/>
            <person name="Nusbaum C."/>
            <person name="Birren B."/>
        </authorList>
    </citation>
    <scope>NUCLEOTIDE SEQUENCE [LARGE SCALE GENOMIC DNA]</scope>
    <source>
        <strain evidence="2">CM1001059</strain>
    </source>
</reference>
<organism evidence="1 2">
    <name type="scientific">Anopheles melas</name>
    <dbReference type="NCBI Taxonomy" id="34690"/>
    <lineage>
        <taxon>Eukaryota</taxon>
        <taxon>Metazoa</taxon>
        <taxon>Ecdysozoa</taxon>
        <taxon>Arthropoda</taxon>
        <taxon>Hexapoda</taxon>
        <taxon>Insecta</taxon>
        <taxon>Pterygota</taxon>
        <taxon>Neoptera</taxon>
        <taxon>Endopterygota</taxon>
        <taxon>Diptera</taxon>
        <taxon>Nematocera</taxon>
        <taxon>Culicoidea</taxon>
        <taxon>Culicidae</taxon>
        <taxon>Anophelinae</taxon>
        <taxon>Anopheles</taxon>
    </lineage>
</organism>
<proteinExistence type="predicted"/>
<keyword evidence="2" id="KW-1185">Reference proteome</keyword>
<dbReference type="EnsemblMetazoa" id="AMEC011938-RA">
    <property type="protein sequence ID" value="AMEC011938-PA"/>
    <property type="gene ID" value="AMEC011938"/>
</dbReference>
<protein>
    <submittedName>
        <fullName evidence="1">Uncharacterized protein</fullName>
    </submittedName>
</protein>
<dbReference type="Proteomes" id="UP000075902">
    <property type="component" value="Unassembled WGS sequence"/>
</dbReference>
<evidence type="ECO:0000313" key="1">
    <source>
        <dbReference type="EnsemblMetazoa" id="AMEC011938-PA"/>
    </source>
</evidence>
<sequence length="119" mass="13432">MKQRVRCGQSRCGHRYGDFRLMIHGIRVNPSSGRALGGLGELQQRHAFDPSPPANTARASRYIRRLQLSRSPDSERNGWTDGVKHALLLVEVDEQHTIDDDAKMLKNPLLVVGFDERVT</sequence>